<gene>
    <name evidence="5" type="ORF">ACFSX9_10840</name>
</gene>
<dbReference type="InterPro" id="IPR050708">
    <property type="entry name" value="T6SS_VgrG/RHS"/>
</dbReference>
<keyword evidence="6" id="KW-1185">Reference proteome</keyword>
<feature type="domain" description="Teneurin-like YD-shell" evidence="4">
    <location>
        <begin position="1044"/>
        <end position="1343"/>
    </location>
</feature>
<evidence type="ECO:0000259" key="3">
    <source>
        <dbReference type="Pfam" id="PF20148"/>
    </source>
</evidence>
<dbReference type="NCBIfam" id="TIGR03696">
    <property type="entry name" value="Rhs_assc_core"/>
    <property type="match status" value="1"/>
</dbReference>
<dbReference type="NCBIfam" id="TIGR01643">
    <property type="entry name" value="YD_repeat_2x"/>
    <property type="match status" value="2"/>
</dbReference>
<evidence type="ECO:0000256" key="2">
    <source>
        <dbReference type="SAM" id="MobiDB-lite"/>
    </source>
</evidence>
<protein>
    <submittedName>
        <fullName evidence="5">RHS repeat-associated core domain-containing protein</fullName>
    </submittedName>
</protein>
<name>A0ABW5Z9A8_9FLAO</name>
<dbReference type="InterPro" id="IPR056823">
    <property type="entry name" value="TEN-like_YD-shell"/>
</dbReference>
<organism evidence="5 6">
    <name type="scientific">Flavobacterium ardleyense</name>
    <dbReference type="NCBI Taxonomy" id="2038737"/>
    <lineage>
        <taxon>Bacteria</taxon>
        <taxon>Pseudomonadati</taxon>
        <taxon>Bacteroidota</taxon>
        <taxon>Flavobacteriia</taxon>
        <taxon>Flavobacteriales</taxon>
        <taxon>Flavobacteriaceae</taxon>
        <taxon>Flavobacterium</taxon>
    </lineage>
</organism>
<dbReference type="InterPro" id="IPR006530">
    <property type="entry name" value="YD"/>
</dbReference>
<proteinExistence type="predicted"/>
<feature type="domain" description="DUF6531" evidence="3">
    <location>
        <begin position="356"/>
        <end position="430"/>
    </location>
</feature>
<evidence type="ECO:0000259" key="4">
    <source>
        <dbReference type="Pfam" id="PF25023"/>
    </source>
</evidence>
<reference evidence="6" key="1">
    <citation type="journal article" date="2019" name="Int. J. Syst. Evol. Microbiol.">
        <title>The Global Catalogue of Microorganisms (GCM) 10K type strain sequencing project: providing services to taxonomists for standard genome sequencing and annotation.</title>
        <authorList>
            <consortium name="The Broad Institute Genomics Platform"/>
            <consortium name="The Broad Institute Genome Sequencing Center for Infectious Disease"/>
            <person name="Wu L."/>
            <person name="Ma J."/>
        </authorList>
    </citation>
    <scope>NUCLEOTIDE SEQUENCE [LARGE SCALE GENOMIC DNA]</scope>
    <source>
        <strain evidence="6">KCTC 52644</strain>
    </source>
</reference>
<dbReference type="PANTHER" id="PTHR32305">
    <property type="match status" value="1"/>
</dbReference>
<dbReference type="Pfam" id="PF20148">
    <property type="entry name" value="DUF6531"/>
    <property type="match status" value="1"/>
</dbReference>
<dbReference type="EMBL" id="JBHUOL010000018">
    <property type="protein sequence ID" value="MFD2909222.1"/>
    <property type="molecule type" value="Genomic_DNA"/>
</dbReference>
<dbReference type="RefSeq" id="WP_379807525.1">
    <property type="nucleotide sequence ID" value="NZ_JBHUOL010000018.1"/>
</dbReference>
<sequence>MSSENDTIGAKIKGNITDKATQAKDSYASIADKNSEVTSHKNATDSQKAIRTTISAAEGALATFNHVTSIGSNLSEAMVMPLLEKLAVFKGVAILPVAKQTDPVMGIDVHMVTIPPSPAPVPMPHPYIGMMFKAADFVATALATILPTPDLAEPLEEESTREDIGAANTQDAKALGHQLATIAIGMLGATVKIGGFLPRVTASTPSKAIPHFPMGAGFHPVYSRMVTKNHGHALLGSLFVLADGMPLTGGTPHLHNDCWDIGVFTPHDVSNKAIGMKLFIPSGMIMPIPSGKPVLTNLVPSPINPLFVMKSLFKGGFAKLKRKNKSCNRVSRKLHTLNNKFGGNKLVRKAIQTYVGHPIDVAGGFLFTDEEDFFLPGQIPLAFERIWYSSSEYNGPLGSGWHHSLDWGIKIDEATRFANVRMGDGRAALFDNIPIESIDEPRYNRSEKMFLNKHQDGFYYVKDQNGLLYNFSKTAYPARQNDYLLTSIANTNGFAIRLKYDAVGNLIEIIDSASRVLVCTNNAKGQLEKIETQNPRNVNEKAVLATYTYDEEDDLIQHKNAEGYSMFFEYENHLLHKEIWSNGAVFHFRYDGAQIGAKCIETWGDGRLLHYTLDYQENTTIATDSLGNVTTYHHRNGIVIEKVDPKGGIHKSVFNSFDELEYEINALDQIKGQTHDAYGNVITATDTDGATVLFEYFDGSNPFLLTEATDATGGKWIWEYDYAGNLVMKQNPAGAKTHYDYQDGLLYKITNTEEAVTHLEHDEYAQLCRIIFPNNTTEEIKHDYFGNSILQKDVKGNEISRKFDKLGRPTEVRLPDGNLQKMTYDALDNIIYYKDQQEQIEMRYNAMGKLRTRTQNKATLEFKYDTEGQLRNVINEKEEFYTFVYDANGEVAQEVSFDGITKTYERNSIGWVEKQTKNKQHTIVYEHDEAGRVLKKTYNDGFVECFDYKNGQLVLGANPNSSVEFAYDKAGNMIAEKSNDGTVESEYTKLGRRSGLTSSMGAVINMEYNLMGDIVTHQASGWESKTIHDEFGLAVEQHLPGNINSKWERDSIGRIKKHRVASKRATKIQRTYYWGVNNRLNQVDDNNSGLSSFEYDGWGNLSKSHYQGGVAQLRNPDEVGNLFVTSNRTDRTYGTGGKLLRNKGVYYQYDDLGNLVLKTKRLITLQNELPPIWKLGDWLYSWQENGMLASVRRPDGAIISFTYDVFGRRLTKKFKSTTTHWLWDGNKPLHEWKTFETKDALTEDTITWVFNEDDFSPVAKLRGEKKFSILADHLGTPTHLLSEQGDTIWEGSLDSYGKLRIDKGEIGSCPFRYQGQYEDVETGLYYNRFRYYDPEEGRYISQDPIGLISGEPNLYAYVHDPNGWLDVFGLSYGDLGKLNSKLSALEKASSNAANTRVLPDGRTRYYGAERASRAPGPTRGASYVTEYDPKTGNVRSWMESYDHSGKVNRVHPKMVNGVQVDLPHYPPTKADIDAGKATPSGKAIKGCH</sequence>
<dbReference type="InterPro" id="IPR045351">
    <property type="entry name" value="DUF6531"/>
</dbReference>
<evidence type="ECO:0000256" key="1">
    <source>
        <dbReference type="ARBA" id="ARBA00022737"/>
    </source>
</evidence>
<feature type="domain" description="Teneurin-like YD-shell" evidence="4">
    <location>
        <begin position="839"/>
        <end position="983"/>
    </location>
</feature>
<comment type="caution">
    <text evidence="5">The sequence shown here is derived from an EMBL/GenBank/DDBJ whole genome shotgun (WGS) entry which is preliminary data.</text>
</comment>
<dbReference type="Proteomes" id="UP001597549">
    <property type="component" value="Unassembled WGS sequence"/>
</dbReference>
<feature type="region of interest" description="Disordered" evidence="2">
    <location>
        <begin position="1466"/>
        <end position="1488"/>
    </location>
</feature>
<keyword evidence="1" id="KW-0677">Repeat</keyword>
<dbReference type="Gene3D" id="2.180.10.10">
    <property type="entry name" value="RHS repeat-associated core"/>
    <property type="match status" value="2"/>
</dbReference>
<dbReference type="Pfam" id="PF25023">
    <property type="entry name" value="TEN_YD-shell"/>
    <property type="match status" value="2"/>
</dbReference>
<evidence type="ECO:0000313" key="5">
    <source>
        <dbReference type="EMBL" id="MFD2909222.1"/>
    </source>
</evidence>
<evidence type="ECO:0000313" key="6">
    <source>
        <dbReference type="Proteomes" id="UP001597549"/>
    </source>
</evidence>
<accession>A0ABW5Z9A8</accession>
<dbReference type="PANTHER" id="PTHR32305:SF15">
    <property type="entry name" value="PROTEIN RHSA-RELATED"/>
    <property type="match status" value="1"/>
</dbReference>
<dbReference type="InterPro" id="IPR022385">
    <property type="entry name" value="Rhs_assc_core"/>
</dbReference>